<accession>A0A0F9THQ9</accession>
<evidence type="ECO:0000256" key="1">
    <source>
        <dbReference type="ARBA" id="ARBA00005437"/>
    </source>
</evidence>
<dbReference type="AlphaFoldDB" id="A0A0F9THQ9"/>
<organism evidence="2">
    <name type="scientific">marine sediment metagenome</name>
    <dbReference type="NCBI Taxonomy" id="412755"/>
    <lineage>
        <taxon>unclassified sequences</taxon>
        <taxon>metagenomes</taxon>
        <taxon>ecological metagenomes</taxon>
    </lineage>
</organism>
<sequence>MSLQKTREFILQEKMISLTDKGKIMSSEGEVLGTFRGKLIKIGNTYRIRELDETPILTIHEKIISLRSSYKFYSGGEQDDDKFIGKMKRKIISVKPKYWFEDADENIVFTMKGNIWTLKFKIIKKKKVVAEIHKKLFKSILKGTYGIKMSPDLDDGSAMLILGIVIMLHHEKEENQKQRRRRF</sequence>
<dbReference type="InterPro" id="IPR025659">
    <property type="entry name" value="Tubby-like_C"/>
</dbReference>
<dbReference type="InterPro" id="IPR038595">
    <property type="entry name" value="LOR_sf"/>
</dbReference>
<dbReference type="Gene3D" id="2.40.160.200">
    <property type="entry name" value="LURP1-related"/>
    <property type="match status" value="1"/>
</dbReference>
<dbReference type="EMBL" id="LAZR01001673">
    <property type="protein sequence ID" value="KKN41013.1"/>
    <property type="molecule type" value="Genomic_DNA"/>
</dbReference>
<comment type="similarity">
    <text evidence="1">Belongs to the LOR family.</text>
</comment>
<protein>
    <recommendedName>
        <fullName evidence="3">LURP-one-related family protein</fullName>
    </recommendedName>
</protein>
<name>A0A0F9THQ9_9ZZZZ</name>
<comment type="caution">
    <text evidence="2">The sequence shown here is derived from an EMBL/GenBank/DDBJ whole genome shotgun (WGS) entry which is preliminary data.</text>
</comment>
<proteinExistence type="inferred from homology"/>
<evidence type="ECO:0000313" key="2">
    <source>
        <dbReference type="EMBL" id="KKN41013.1"/>
    </source>
</evidence>
<dbReference type="Pfam" id="PF04525">
    <property type="entry name" value="LOR"/>
    <property type="match status" value="1"/>
</dbReference>
<gene>
    <name evidence="2" type="ORF">LCGC14_0727600</name>
</gene>
<reference evidence="2" key="1">
    <citation type="journal article" date="2015" name="Nature">
        <title>Complex archaea that bridge the gap between prokaryotes and eukaryotes.</title>
        <authorList>
            <person name="Spang A."/>
            <person name="Saw J.H."/>
            <person name="Jorgensen S.L."/>
            <person name="Zaremba-Niedzwiedzka K."/>
            <person name="Martijn J."/>
            <person name="Lind A.E."/>
            <person name="van Eijk R."/>
            <person name="Schleper C."/>
            <person name="Guy L."/>
            <person name="Ettema T.J."/>
        </authorList>
    </citation>
    <scope>NUCLEOTIDE SEQUENCE</scope>
</reference>
<dbReference type="InterPro" id="IPR007612">
    <property type="entry name" value="LOR"/>
</dbReference>
<dbReference type="SUPFAM" id="SSF54518">
    <property type="entry name" value="Tubby C-terminal domain-like"/>
    <property type="match status" value="1"/>
</dbReference>
<evidence type="ECO:0008006" key="3">
    <source>
        <dbReference type="Google" id="ProtNLM"/>
    </source>
</evidence>